<dbReference type="VEuPathDB" id="GiardiaDB:GL50803_0014950"/>
<sequence length="1108" mass="122918">MLGPTQPICMCIKIMRPPANNTAYDTFYDPDLVMPPLKNPMMAATKQSGAYPQTMSRAATLSTYSGDALSANPRRSYSTDRSMQSAEHIIASLYGKNRSVPEPRKLNDNTFVDTLPINKPVISTPPNNSAYDKLIKDPSKRQNKALAKIDKESLMDEIQTLRKQKNALEELTRKQQTRITRLEELLKSRDKELQNLTRMIATGIPDPTKVTDMMALKQKETAPTMDYVKGLKHKMKEYYVRNQELLNFIDRLKESMNFQRMRQLEKNLLIYYDKYNQLRVKNGSLNQHCIELEEELGVVHDKMLQSLRASKKYQGMRLSGDEPDDIIVSTSSGKDGKYTGPSAHASLISGSKQREPAAEPDGKFVSDIFDVSNVVPNASESGKAIRDQLNKHSMALQTSMIANQKRPVEKGRGKGKAVTEQSDPIAELAARFYESRLERERKRLECSFIPDVPAPLEQVEYKLIEDEFEEFLRNYRSDKDGGLIDTQAHRQAMVNPDRPTANQGGAMVLSRDTGAKQAQTRNEKLARRLVTEIKRSEIVPAVSAQASNSYESTSKTSPNAMKREENPYFAQRQPSKDNCSEKPTSVSGNRPYEDTDNGSTICDWNSFVEPEMVSRVGVTMTEVTSAGGQRPRPKTPLSDTSGLGGDSKPSRNPNSFYPNLPSQSDKSAPIQSLPEEDSGAKASELSDKLSTSGNDLREESSRSAGDNTDRELPQEQQKNISYDPLLDRSLDETKTMSDATAPPEIASLKSSPHATDQVLDPVTVQTITSGENIEKQLVDVPPSDSIPQEEQHPEEDETFLASTAKHIAAHEENDGVINDSLNITAMESRPTDTRTEDMSLGNATFDSGVEENSILNRFPLTNVAQAKQEYQSLLSRSHIEKDEQTSNLPDSSENPTHEPKTMIKDYSSLVLDSHMFDDPKATQEPSGDGVKDYSSLQLYSGMFDAGNQKSVAGPDSVREYSSLQLHSAMFDDPPASKSHPLQNSGDYSSLQLYSGMFDAPDEEPDKSPPPLPPKEPHYPANPKIRIIESSGTESTAFTIEGTEPSAFKAYSQSTTAMEPSVPRQANPFQKLQLEDQEIAFSHNNPIAEESSSTNSSASHPNPRDGGED</sequence>
<feature type="region of interest" description="Disordered" evidence="2">
    <location>
        <begin position="877"/>
        <end position="900"/>
    </location>
</feature>
<accession>V6U2C3</accession>
<feature type="compositionally biased region" description="Basic and acidic residues" evidence="2">
    <location>
        <begin position="695"/>
        <end position="713"/>
    </location>
</feature>
<feature type="compositionally biased region" description="Polar residues" evidence="2">
    <location>
        <begin position="885"/>
        <end position="894"/>
    </location>
</feature>
<dbReference type="AlphaFoldDB" id="V6U2C3"/>
<name>V6U2C3_GIAIN</name>
<comment type="caution">
    <text evidence="3">The sequence shown here is derived from an EMBL/GenBank/DDBJ whole genome shotgun (WGS) entry which is preliminary data.</text>
</comment>
<proteinExistence type="predicted"/>
<reference evidence="4" key="1">
    <citation type="submission" date="2012-02" db="EMBL/GenBank/DDBJ databases">
        <title>Genome sequencing of Giardia lamblia Genotypes A2 and B isolates (DH and GS) and comparative analysis with the genomes of Genotypes A1 and E (WB and Pig).</title>
        <authorList>
            <person name="Adam R."/>
            <person name="Dahlstrom E."/>
            <person name="Martens C."/>
            <person name="Bruno D."/>
            <person name="Barbian K."/>
            <person name="Porcella S.F."/>
            <person name="Nash T."/>
        </authorList>
    </citation>
    <scope>NUCLEOTIDE SEQUENCE</scope>
    <source>
        <strain evidence="4">GS</strain>
    </source>
</reference>
<feature type="coiled-coil region" evidence="1">
    <location>
        <begin position="261"/>
        <end position="295"/>
    </location>
</feature>
<organism evidence="3 4">
    <name type="scientific">Giardia intestinalis</name>
    <name type="common">Giardia lamblia</name>
    <dbReference type="NCBI Taxonomy" id="5741"/>
    <lineage>
        <taxon>Eukaryota</taxon>
        <taxon>Metamonada</taxon>
        <taxon>Diplomonadida</taxon>
        <taxon>Hexamitidae</taxon>
        <taxon>Giardiinae</taxon>
        <taxon>Giardia</taxon>
    </lineage>
</organism>
<dbReference type="OrthoDB" id="10253819at2759"/>
<feature type="compositionally biased region" description="Low complexity" evidence="2">
    <location>
        <begin position="1087"/>
        <end position="1098"/>
    </location>
</feature>
<dbReference type="VEuPathDB" id="GiardiaDB:GL50581_867"/>
<feature type="region of interest" description="Disordered" evidence="2">
    <location>
        <begin position="568"/>
        <end position="603"/>
    </location>
</feature>
<dbReference type="VEuPathDB" id="GiardiaDB:DHA2_14950"/>
<feature type="region of interest" description="Disordered" evidence="2">
    <location>
        <begin position="622"/>
        <end position="757"/>
    </location>
</feature>
<feature type="region of interest" description="Disordered" evidence="2">
    <location>
        <begin position="964"/>
        <end position="1024"/>
    </location>
</feature>
<feature type="region of interest" description="Disordered" evidence="2">
    <location>
        <begin position="773"/>
        <end position="797"/>
    </location>
</feature>
<feature type="coiled-coil region" evidence="1">
    <location>
        <begin position="144"/>
        <end position="199"/>
    </location>
</feature>
<feature type="region of interest" description="Disordered" evidence="2">
    <location>
        <begin position="1073"/>
        <end position="1108"/>
    </location>
</feature>
<protein>
    <submittedName>
        <fullName evidence="3">Uncharacterized protein</fullName>
    </submittedName>
</protein>
<evidence type="ECO:0000256" key="1">
    <source>
        <dbReference type="SAM" id="Coils"/>
    </source>
</evidence>
<feature type="region of interest" description="Disordered" evidence="2">
    <location>
        <begin position="331"/>
        <end position="360"/>
    </location>
</feature>
<feature type="compositionally biased region" description="Polar residues" evidence="2">
    <location>
        <begin position="650"/>
        <end position="670"/>
    </location>
</feature>
<feature type="compositionally biased region" description="Basic and acidic residues" evidence="2">
    <location>
        <begin position="725"/>
        <end position="735"/>
    </location>
</feature>
<evidence type="ECO:0000313" key="4">
    <source>
        <dbReference type="Proteomes" id="UP000018040"/>
    </source>
</evidence>
<dbReference type="EMBL" id="AHHH01000017">
    <property type="protein sequence ID" value="ESU44752.1"/>
    <property type="molecule type" value="Genomic_DNA"/>
</dbReference>
<evidence type="ECO:0000313" key="3">
    <source>
        <dbReference type="EMBL" id="ESU44752.1"/>
    </source>
</evidence>
<evidence type="ECO:0000256" key="2">
    <source>
        <dbReference type="SAM" id="MobiDB-lite"/>
    </source>
</evidence>
<dbReference type="VEuPathDB" id="GiardiaDB:QR46_2933"/>
<keyword evidence="1" id="KW-0175">Coiled coil</keyword>
<reference evidence="3 4" key="2">
    <citation type="journal article" date="2013" name="Genome Biol. Evol.">
        <title>Genome sequencing of Giardia lamblia genotypes A2 and B isolates (DH and GS) and comparative analysis with the genomes of genotypes A1 and E (WB and Pig).</title>
        <authorList>
            <person name="Adam R.D."/>
            <person name="Dahlstrom E.W."/>
            <person name="Martens C.A."/>
            <person name="Bruno D.P."/>
            <person name="Barbian K.D."/>
            <person name="Ricklefs S.M."/>
            <person name="Hernandez M.M."/>
            <person name="Narla N.P."/>
            <person name="Patel R.B."/>
            <person name="Porcella S.F."/>
            <person name="Nash T.E."/>
        </authorList>
    </citation>
    <scope>NUCLEOTIDE SEQUENCE [LARGE SCALE GENOMIC DNA]</scope>
    <source>
        <strain evidence="3 4">GS</strain>
    </source>
</reference>
<gene>
    <name evidence="3" type="ORF">GSB_14950</name>
</gene>
<dbReference type="Proteomes" id="UP000018040">
    <property type="component" value="Unassembled WGS sequence"/>
</dbReference>
<feature type="compositionally biased region" description="Polar residues" evidence="2">
    <location>
        <begin position="979"/>
        <end position="992"/>
    </location>
</feature>